<keyword evidence="4" id="KW-1185">Reference proteome</keyword>
<accession>A0AAP6XKI7</accession>
<name>A0AAP6XKI7_9CORY</name>
<dbReference type="Proteomes" id="UP000591626">
    <property type="component" value="Unassembled WGS sequence"/>
</dbReference>
<evidence type="ECO:0000313" key="3">
    <source>
        <dbReference type="Proteomes" id="UP000591626"/>
    </source>
</evidence>
<sequence>MKHFLMVFNRKTGALRMKEYADVRDAILQRLEEEQANDNPDVEIVVIGAPSLEDLKVTHSRYFAVDELPDVASYWAQGEKVS</sequence>
<protein>
    <submittedName>
        <fullName evidence="1">Uncharacterized protein</fullName>
    </submittedName>
</protein>
<reference evidence="1 3" key="1">
    <citation type="submission" date="2020-03" db="EMBL/GenBank/DDBJ databases">
        <title>Draft genome sequences of bacterial isolates from the female urobiome.</title>
        <authorList>
            <person name="Miller-Ensminger T."/>
            <person name="Wolfe A.J."/>
            <person name="Putonti C."/>
        </authorList>
    </citation>
    <scope>NUCLEOTIDE SEQUENCE [LARGE SCALE GENOMIC DNA]</scope>
    <source>
        <strain evidence="1 3">UMB8490</strain>
    </source>
</reference>
<dbReference type="AlphaFoldDB" id="A0AAP6XKI7"/>
<evidence type="ECO:0000313" key="2">
    <source>
        <dbReference type="EMBL" id="QXB17952.1"/>
    </source>
</evidence>
<dbReference type="RefSeq" id="WP_070421444.1">
    <property type="nucleotide sequence ID" value="NZ_CP047198.1"/>
</dbReference>
<dbReference type="EMBL" id="JAAUVV010000011">
    <property type="protein sequence ID" value="NJJ04056.1"/>
    <property type="molecule type" value="Genomic_DNA"/>
</dbReference>
<proteinExistence type="predicted"/>
<gene>
    <name evidence="1" type="ORF">HC138_06795</name>
    <name evidence="2" type="ORF">I6L55_08655</name>
</gene>
<dbReference type="Proteomes" id="UP000683520">
    <property type="component" value="Chromosome"/>
</dbReference>
<evidence type="ECO:0000313" key="4">
    <source>
        <dbReference type="Proteomes" id="UP000683520"/>
    </source>
</evidence>
<dbReference type="GeneID" id="92750249"/>
<reference evidence="2 4" key="2">
    <citation type="submission" date="2021-06" db="EMBL/GenBank/DDBJ databases">
        <title>FDA dAtabase for Regulatory Grade micrObial Sequences (FDA-ARGOS): Supporting development and validation of Infectious Disease Dx tests.</title>
        <authorList>
            <person name="Sproer C."/>
            <person name="Gronow S."/>
            <person name="Severitt S."/>
            <person name="Schroder I."/>
            <person name="Tallon L."/>
            <person name="Sadzewicz L."/>
            <person name="Zhao X."/>
            <person name="Boylan J."/>
            <person name="Ott S."/>
            <person name="Bowen H."/>
            <person name="Vavikolanu K."/>
            <person name="Mehta A."/>
            <person name="Aluvathingal J."/>
            <person name="Nadendla S."/>
            <person name="Lowell S."/>
            <person name="Myers T."/>
            <person name="Yan Y."/>
        </authorList>
    </citation>
    <scope>NUCLEOTIDE SEQUENCE [LARGE SCALE GENOMIC DNA]</scope>
    <source>
        <strain evidence="2 4">FDAARGOS 1425</strain>
    </source>
</reference>
<organism evidence="1 3">
    <name type="scientific">Corynebacterium coyleae</name>
    <dbReference type="NCBI Taxonomy" id="53374"/>
    <lineage>
        <taxon>Bacteria</taxon>
        <taxon>Bacillati</taxon>
        <taxon>Actinomycetota</taxon>
        <taxon>Actinomycetes</taxon>
        <taxon>Mycobacteriales</taxon>
        <taxon>Corynebacteriaceae</taxon>
        <taxon>Corynebacterium</taxon>
    </lineage>
</organism>
<dbReference type="EMBL" id="CP077302">
    <property type="protein sequence ID" value="QXB17952.1"/>
    <property type="molecule type" value="Genomic_DNA"/>
</dbReference>
<evidence type="ECO:0000313" key="1">
    <source>
        <dbReference type="EMBL" id="NJJ04056.1"/>
    </source>
</evidence>